<organism evidence="2 3">
    <name type="scientific">Tepidiforma thermophila (strain KCTC 52669 / CGMCC 1.13589 / G233)</name>
    <dbReference type="NCBI Taxonomy" id="2761530"/>
    <lineage>
        <taxon>Bacteria</taxon>
        <taxon>Bacillati</taxon>
        <taxon>Chloroflexota</taxon>
        <taxon>Tepidiformia</taxon>
        <taxon>Tepidiformales</taxon>
        <taxon>Tepidiformaceae</taxon>
        <taxon>Tepidiforma</taxon>
    </lineage>
</organism>
<keyword evidence="3" id="KW-1185">Reference proteome</keyword>
<sequence length="153" mass="16919">MAQPPKAFQQVIDDFAFADRQERIEMLIEYADRFKEVPERIATRPFPEEHHVQKCESDAYVWAEDLPDGTLKFHFAVENPQGLSAKAWAVILDETLSGQPLEEVAAVPCDSVFTVFGKEVSMGKGMGLMGIADMVTAFARQRLAARAAQSGSA</sequence>
<protein>
    <submittedName>
        <fullName evidence="2">Cysteine desulfuration protein SufE</fullName>
    </submittedName>
</protein>
<dbReference type="Pfam" id="PF02657">
    <property type="entry name" value="SufE"/>
    <property type="match status" value="1"/>
</dbReference>
<proteinExistence type="predicted"/>
<name>A0A2A9HF32_TEPT2</name>
<accession>A0A2A9HF32</accession>
<comment type="caution">
    <text evidence="2">The sequence shown here is derived from an EMBL/GenBank/DDBJ whole genome shotgun (WGS) entry which is preliminary data.</text>
</comment>
<evidence type="ECO:0000313" key="3">
    <source>
        <dbReference type="Proteomes" id="UP000223071"/>
    </source>
</evidence>
<gene>
    <name evidence="2" type="ORF">A9A59_0827</name>
</gene>
<dbReference type="SUPFAM" id="SSF82649">
    <property type="entry name" value="SufE/NifU"/>
    <property type="match status" value="1"/>
</dbReference>
<dbReference type="AlphaFoldDB" id="A0A2A9HF32"/>
<evidence type="ECO:0000313" key="2">
    <source>
        <dbReference type="EMBL" id="PFG73625.1"/>
    </source>
</evidence>
<reference evidence="2 3" key="1">
    <citation type="submission" date="2017-09" db="EMBL/GenBank/DDBJ databases">
        <title>Sequencing the genomes of two abundant thermophiles in Great Basin hot springs: Thermocrinis jamiesonii and novel Chloroflexi Thermoflexus hugenholtzii.</title>
        <authorList>
            <person name="Hedlund B."/>
        </authorList>
    </citation>
    <scope>NUCLEOTIDE SEQUENCE [LARGE SCALE GENOMIC DNA]</scope>
    <source>
        <strain evidence="2 3">G233</strain>
    </source>
</reference>
<dbReference type="Gene3D" id="3.90.1010.10">
    <property type="match status" value="1"/>
</dbReference>
<feature type="domain" description="Fe-S metabolism associated" evidence="1">
    <location>
        <begin position="13"/>
        <end position="134"/>
    </location>
</feature>
<dbReference type="InterPro" id="IPR003808">
    <property type="entry name" value="Fe-S_metab-assoc_dom"/>
</dbReference>
<dbReference type="Proteomes" id="UP000223071">
    <property type="component" value="Unassembled WGS sequence"/>
</dbReference>
<dbReference type="RefSeq" id="WP_098503072.1">
    <property type="nucleotide sequence ID" value="NZ_PDJQ01000001.1"/>
</dbReference>
<evidence type="ECO:0000259" key="1">
    <source>
        <dbReference type="Pfam" id="PF02657"/>
    </source>
</evidence>
<dbReference type="EMBL" id="PDJQ01000001">
    <property type="protein sequence ID" value="PFG73625.1"/>
    <property type="molecule type" value="Genomic_DNA"/>
</dbReference>